<evidence type="ECO:0000256" key="2">
    <source>
        <dbReference type="ARBA" id="ARBA00023027"/>
    </source>
</evidence>
<dbReference type="GO" id="GO:0016491">
    <property type="term" value="F:oxidoreductase activity"/>
    <property type="evidence" value="ECO:0007669"/>
    <property type="project" value="UniProtKB-KW"/>
</dbReference>
<name>A0A382JGR3_9ZZZZ</name>
<dbReference type="InterPro" id="IPR013328">
    <property type="entry name" value="6PGD_dom2"/>
</dbReference>
<evidence type="ECO:0000313" key="5">
    <source>
        <dbReference type="EMBL" id="SVC11514.1"/>
    </source>
</evidence>
<evidence type="ECO:0008006" key="6">
    <source>
        <dbReference type="Google" id="ProtNLM"/>
    </source>
</evidence>
<reference evidence="5" key="1">
    <citation type="submission" date="2018-05" db="EMBL/GenBank/DDBJ databases">
        <authorList>
            <person name="Lanie J.A."/>
            <person name="Ng W.-L."/>
            <person name="Kazmierczak K.M."/>
            <person name="Andrzejewski T.M."/>
            <person name="Davidsen T.M."/>
            <person name="Wayne K.J."/>
            <person name="Tettelin H."/>
            <person name="Glass J.I."/>
            <person name="Rusch D."/>
            <person name="Podicherti R."/>
            <person name="Tsui H.-C.T."/>
            <person name="Winkler M.E."/>
        </authorList>
    </citation>
    <scope>NUCLEOTIDE SEQUENCE</scope>
</reference>
<dbReference type="GO" id="GO:0051287">
    <property type="term" value="F:NAD binding"/>
    <property type="evidence" value="ECO:0007669"/>
    <property type="project" value="InterPro"/>
</dbReference>
<dbReference type="PANTHER" id="PTHR43060">
    <property type="entry name" value="3-HYDROXYISOBUTYRATE DEHYDROGENASE-LIKE 1, MITOCHONDRIAL-RELATED"/>
    <property type="match status" value="1"/>
</dbReference>
<keyword evidence="2" id="KW-0520">NAD</keyword>
<dbReference type="Pfam" id="PF03446">
    <property type="entry name" value="NAD_binding_2"/>
    <property type="match status" value="1"/>
</dbReference>
<accession>A0A382JGR3</accession>
<dbReference type="Gene3D" id="3.40.50.720">
    <property type="entry name" value="NAD(P)-binding Rossmann-like Domain"/>
    <property type="match status" value="1"/>
</dbReference>
<dbReference type="AlphaFoldDB" id="A0A382JGR3"/>
<dbReference type="InterPro" id="IPR015815">
    <property type="entry name" value="HIBADH-related"/>
</dbReference>
<keyword evidence="1" id="KW-0560">Oxidoreductase</keyword>
<evidence type="ECO:0000259" key="4">
    <source>
        <dbReference type="Pfam" id="PF14833"/>
    </source>
</evidence>
<organism evidence="5">
    <name type="scientific">marine metagenome</name>
    <dbReference type="NCBI Taxonomy" id="408172"/>
    <lineage>
        <taxon>unclassified sequences</taxon>
        <taxon>metagenomes</taxon>
        <taxon>ecological metagenomes</taxon>
    </lineage>
</organism>
<gene>
    <name evidence="5" type="ORF">METZ01_LOCUS264368</name>
</gene>
<evidence type="ECO:0000256" key="1">
    <source>
        <dbReference type="ARBA" id="ARBA00023002"/>
    </source>
</evidence>
<dbReference type="PANTHER" id="PTHR43060:SF15">
    <property type="entry name" value="3-HYDROXYISOBUTYRATE DEHYDROGENASE-LIKE 1, MITOCHONDRIAL-RELATED"/>
    <property type="match status" value="1"/>
</dbReference>
<feature type="domain" description="6-phosphogluconate dehydrogenase NADP-binding" evidence="3">
    <location>
        <begin position="6"/>
        <end position="165"/>
    </location>
</feature>
<dbReference type="InterPro" id="IPR008927">
    <property type="entry name" value="6-PGluconate_DH-like_C_sf"/>
</dbReference>
<feature type="domain" description="3-hydroxyisobutyrate dehydrogenase-like NAD-binding" evidence="4">
    <location>
        <begin position="168"/>
        <end position="289"/>
    </location>
</feature>
<proteinExistence type="predicted"/>
<protein>
    <recommendedName>
        <fullName evidence="6">2-hydroxy-3-oxopropionate reductase</fullName>
    </recommendedName>
</protein>
<dbReference type="Gene3D" id="1.10.1040.10">
    <property type="entry name" value="N-(1-d-carboxylethyl)-l-norvaline Dehydrogenase, domain 2"/>
    <property type="match status" value="1"/>
</dbReference>
<dbReference type="Pfam" id="PF14833">
    <property type="entry name" value="NAD_binding_11"/>
    <property type="match status" value="1"/>
</dbReference>
<dbReference type="InterPro" id="IPR006115">
    <property type="entry name" value="6PGDH_NADP-bd"/>
</dbReference>
<dbReference type="EMBL" id="UINC01074384">
    <property type="protein sequence ID" value="SVC11514.1"/>
    <property type="molecule type" value="Genomic_DNA"/>
</dbReference>
<dbReference type="GO" id="GO:0050661">
    <property type="term" value="F:NADP binding"/>
    <property type="evidence" value="ECO:0007669"/>
    <property type="project" value="InterPro"/>
</dbReference>
<evidence type="ECO:0000259" key="3">
    <source>
        <dbReference type="Pfam" id="PF03446"/>
    </source>
</evidence>
<dbReference type="SUPFAM" id="SSF48179">
    <property type="entry name" value="6-phosphogluconate dehydrogenase C-terminal domain-like"/>
    <property type="match status" value="1"/>
</dbReference>
<dbReference type="PIRSF" id="PIRSF000103">
    <property type="entry name" value="HIBADH"/>
    <property type="match status" value="1"/>
</dbReference>
<sequence length="295" mass="31476">MTVEKRIGFIGLGVMGEPMCCNLSLKSGCTVSAFDVRAEPLARLAESGVRATDSIAEMADADIIFLSLPTGEIVREVCLEVEPLVDQVRSGATVVDLGTSPVALARELEGRFAARDVAFADAPVARTRSAAVSGTLSIMVGGRQEVFDDIEPLLQLMGEEVTYCGAAGMGQLVKIMNNMVLFQTVSALAEALTIGQRAGMEGDRLFSVLSKGSADSFALRNHGMKAMLPANFPTDAFPATYARKDLDYALELAQQVGLDAAGAELVRERLDRAIEAGYGENYFTVLLRILEASRT</sequence>
<dbReference type="InterPro" id="IPR029154">
    <property type="entry name" value="HIBADH-like_NADP-bd"/>
</dbReference>
<dbReference type="SUPFAM" id="SSF51735">
    <property type="entry name" value="NAD(P)-binding Rossmann-fold domains"/>
    <property type="match status" value="1"/>
</dbReference>
<dbReference type="InterPro" id="IPR036291">
    <property type="entry name" value="NAD(P)-bd_dom_sf"/>
</dbReference>